<keyword evidence="3" id="KW-1185">Reference proteome</keyword>
<dbReference type="InterPro" id="IPR014914">
    <property type="entry name" value="RES_dom"/>
</dbReference>
<reference evidence="2 3" key="1">
    <citation type="submission" date="2017-06" db="EMBL/GenBank/DDBJ databases">
        <title>Celeribacter sp. TSPH2 complete genome sequence.</title>
        <authorList>
            <person name="Woo J.-H."/>
            <person name="Kim H.-S."/>
        </authorList>
    </citation>
    <scope>NUCLEOTIDE SEQUENCE [LARGE SCALE GENOMIC DNA]</scope>
    <source>
        <strain evidence="2 3">TSPH2</strain>
    </source>
</reference>
<dbReference type="KEGG" id="ceh:CEW89_18075"/>
<organism evidence="2 3">
    <name type="scientific">Celeribacter ethanolicus</name>
    <dbReference type="NCBI Taxonomy" id="1758178"/>
    <lineage>
        <taxon>Bacteria</taxon>
        <taxon>Pseudomonadati</taxon>
        <taxon>Pseudomonadota</taxon>
        <taxon>Alphaproteobacteria</taxon>
        <taxon>Rhodobacterales</taxon>
        <taxon>Roseobacteraceae</taxon>
        <taxon>Celeribacter</taxon>
    </lineage>
</organism>
<dbReference type="Proteomes" id="UP000217935">
    <property type="component" value="Chromosome"/>
</dbReference>
<dbReference type="SMART" id="SM00953">
    <property type="entry name" value="RES"/>
    <property type="match status" value="1"/>
</dbReference>
<evidence type="ECO:0000259" key="1">
    <source>
        <dbReference type="SMART" id="SM00953"/>
    </source>
</evidence>
<evidence type="ECO:0000313" key="3">
    <source>
        <dbReference type="Proteomes" id="UP000217935"/>
    </source>
</evidence>
<dbReference type="AlphaFoldDB" id="A0A291GGJ5"/>
<dbReference type="Pfam" id="PF08808">
    <property type="entry name" value="RES"/>
    <property type="match status" value="1"/>
</dbReference>
<feature type="domain" description="RES" evidence="1">
    <location>
        <begin position="44"/>
        <end position="165"/>
    </location>
</feature>
<dbReference type="STRING" id="1758178.GCA_001550095_03126"/>
<gene>
    <name evidence="2" type="ORF">CEW89_18075</name>
</gene>
<dbReference type="EMBL" id="CP022196">
    <property type="protein sequence ID" value="ATG49315.1"/>
    <property type="molecule type" value="Genomic_DNA"/>
</dbReference>
<name>A0A291GGJ5_9RHOB</name>
<protein>
    <recommendedName>
        <fullName evidence="1">RES domain-containing protein</fullName>
    </recommendedName>
</protein>
<evidence type="ECO:0000313" key="2">
    <source>
        <dbReference type="EMBL" id="ATG49315.1"/>
    </source>
</evidence>
<accession>A0A291GGJ5</accession>
<proteinExistence type="predicted"/>
<sequence length="167" mass="18696">MPPGRDLGRHGLHGRARRRTLARRTGVNSTLLTVYRLVVPGQNPERPVTSPEGRFHHNGQPAIYTSLTPEGTRVAIARYATDGVERDLWALEIALTQLSDHSGNPALSVIWQNIRARGEPAPTWRFSDQARMKGAEAMLYSSRSRPELTHCVLFTPQVIRAIRRLST</sequence>